<feature type="domain" description="C3H1-type" evidence="7">
    <location>
        <begin position="156"/>
        <end position="184"/>
    </location>
</feature>
<proteinExistence type="predicted"/>
<dbReference type="InterPro" id="IPR050974">
    <property type="entry name" value="Plant_ZF_CCCH"/>
</dbReference>
<feature type="zinc finger region" description="C3H1-type" evidence="6">
    <location>
        <begin position="232"/>
        <end position="260"/>
    </location>
</feature>
<dbReference type="FunFam" id="4.10.1000.10:FF:000033">
    <property type="entry name" value="zinc finger CCCH domain-containing protein 37"/>
    <property type="match status" value="1"/>
</dbReference>
<keyword evidence="4 6" id="KW-0862">Zinc</keyword>
<dbReference type="InterPro" id="IPR036855">
    <property type="entry name" value="Znf_CCCH_sf"/>
</dbReference>
<dbReference type="OrthoDB" id="411372at2759"/>
<dbReference type="Pfam" id="PF00642">
    <property type="entry name" value="zf-CCCH"/>
    <property type="match status" value="5"/>
</dbReference>
<dbReference type="Proteomes" id="UP000886520">
    <property type="component" value="Chromosome 12"/>
</dbReference>
<reference evidence="8" key="1">
    <citation type="submission" date="2021-01" db="EMBL/GenBank/DDBJ databases">
        <title>Adiantum capillus-veneris genome.</title>
        <authorList>
            <person name="Fang Y."/>
            <person name="Liao Q."/>
        </authorList>
    </citation>
    <scope>NUCLEOTIDE SEQUENCE</scope>
    <source>
        <strain evidence="8">H3</strain>
        <tissue evidence="8">Leaf</tissue>
    </source>
</reference>
<dbReference type="GO" id="GO:0003677">
    <property type="term" value="F:DNA binding"/>
    <property type="evidence" value="ECO:0007669"/>
    <property type="project" value="UniProtKB-KW"/>
</dbReference>
<evidence type="ECO:0000256" key="3">
    <source>
        <dbReference type="ARBA" id="ARBA00022771"/>
    </source>
</evidence>
<evidence type="ECO:0000256" key="4">
    <source>
        <dbReference type="ARBA" id="ARBA00022833"/>
    </source>
</evidence>
<evidence type="ECO:0000256" key="6">
    <source>
        <dbReference type="PROSITE-ProRule" id="PRU00723"/>
    </source>
</evidence>
<accession>A0A9D4URH9</accession>
<protein>
    <recommendedName>
        <fullName evidence="7">C3H1-type domain-containing protein</fullName>
    </recommendedName>
</protein>
<dbReference type="Gene3D" id="2.30.30.1190">
    <property type="match status" value="2"/>
</dbReference>
<sequence>MASLYQTGGSSASYAGLAPPLVAAGGATATSASYAPAAAYVADPLSVYGSYTPMAPPGVSWQQIDPFFSNLKRPGDEVLYSGDALSKRARLDMAPTLSIYPQRPCEKDCVYYMRTRTCNFGANCKFDHPAWVPAGGIPDWKEGSTTAPIIQALPVREGEPDCAFYMKTGSCKFGSNCKFNHPESSSTIAIDPKLADNADENPKCAFGSGNADISTALLKPATAFNAKGLPLRIGETDCPFYMKTGSCKFGSACRFNHPENPANVVLQQNQTPIAPLLGSLTAPYGSYSIFSGAIPDYGFSLPGADFGLSSLAQTSIYPQRPGEPSCTYYIKTGICKFASSCKFHHPVDRKEPSTKITLAGFPRREGEQACPFYMKTGTCKYALNCKFDHPPPGEAAAKALAEAGKSELPEVGEMPWCTISPLL</sequence>
<evidence type="ECO:0000313" key="9">
    <source>
        <dbReference type="Proteomes" id="UP000886520"/>
    </source>
</evidence>
<organism evidence="8 9">
    <name type="scientific">Adiantum capillus-veneris</name>
    <name type="common">Maidenhair fern</name>
    <dbReference type="NCBI Taxonomy" id="13818"/>
    <lineage>
        <taxon>Eukaryota</taxon>
        <taxon>Viridiplantae</taxon>
        <taxon>Streptophyta</taxon>
        <taxon>Embryophyta</taxon>
        <taxon>Tracheophyta</taxon>
        <taxon>Polypodiopsida</taxon>
        <taxon>Polypodiidae</taxon>
        <taxon>Polypodiales</taxon>
        <taxon>Pteridineae</taxon>
        <taxon>Pteridaceae</taxon>
        <taxon>Vittarioideae</taxon>
        <taxon>Adiantum</taxon>
    </lineage>
</organism>
<keyword evidence="5" id="KW-0238">DNA-binding</keyword>
<evidence type="ECO:0000259" key="7">
    <source>
        <dbReference type="PROSITE" id="PS50103"/>
    </source>
</evidence>
<dbReference type="AlphaFoldDB" id="A0A9D4URH9"/>
<feature type="zinc finger region" description="C3H1-type" evidence="6">
    <location>
        <begin position="103"/>
        <end position="131"/>
    </location>
</feature>
<dbReference type="GO" id="GO:0003729">
    <property type="term" value="F:mRNA binding"/>
    <property type="evidence" value="ECO:0007669"/>
    <property type="project" value="UniProtKB-ARBA"/>
</dbReference>
<dbReference type="GO" id="GO:0008270">
    <property type="term" value="F:zinc ion binding"/>
    <property type="evidence" value="ECO:0007669"/>
    <property type="project" value="UniProtKB-KW"/>
</dbReference>
<gene>
    <name evidence="8" type="ORF">GOP47_0012875</name>
</gene>
<feature type="zinc finger region" description="C3H1-type" evidence="6">
    <location>
        <begin position="320"/>
        <end position="348"/>
    </location>
</feature>
<feature type="zinc finger region" description="C3H1-type" evidence="6">
    <location>
        <begin position="364"/>
        <end position="392"/>
    </location>
</feature>
<evidence type="ECO:0000256" key="2">
    <source>
        <dbReference type="ARBA" id="ARBA00022737"/>
    </source>
</evidence>
<evidence type="ECO:0000256" key="5">
    <source>
        <dbReference type="ARBA" id="ARBA00023125"/>
    </source>
</evidence>
<dbReference type="PROSITE" id="PS50103">
    <property type="entry name" value="ZF_C3H1"/>
    <property type="match status" value="5"/>
</dbReference>
<keyword evidence="2" id="KW-0677">Repeat</keyword>
<evidence type="ECO:0000256" key="1">
    <source>
        <dbReference type="ARBA" id="ARBA00022723"/>
    </source>
</evidence>
<feature type="domain" description="C3H1-type" evidence="7">
    <location>
        <begin position="103"/>
        <end position="131"/>
    </location>
</feature>
<dbReference type="SUPFAM" id="SSF90229">
    <property type="entry name" value="CCCH zinc finger"/>
    <property type="match status" value="4"/>
</dbReference>
<dbReference type="EMBL" id="JABFUD020000012">
    <property type="protein sequence ID" value="KAI5072769.1"/>
    <property type="molecule type" value="Genomic_DNA"/>
</dbReference>
<evidence type="ECO:0000313" key="8">
    <source>
        <dbReference type="EMBL" id="KAI5072769.1"/>
    </source>
</evidence>
<dbReference type="Gene3D" id="4.10.1000.10">
    <property type="entry name" value="Zinc finger, CCCH-type"/>
    <property type="match status" value="2"/>
</dbReference>
<feature type="domain" description="C3H1-type" evidence="7">
    <location>
        <begin position="364"/>
        <end position="392"/>
    </location>
</feature>
<dbReference type="SMART" id="SM00356">
    <property type="entry name" value="ZnF_C3H1"/>
    <property type="match status" value="5"/>
</dbReference>
<dbReference type="PANTHER" id="PTHR12506">
    <property type="entry name" value="PROTEIN PHOSPHATASE RELATED"/>
    <property type="match status" value="1"/>
</dbReference>
<dbReference type="InterPro" id="IPR000571">
    <property type="entry name" value="Znf_CCCH"/>
</dbReference>
<name>A0A9D4URH9_ADICA</name>
<dbReference type="PANTHER" id="PTHR12506:SF82">
    <property type="entry name" value="ZINC FINGER CCCH DOMAIN-CONTAINING PROTEIN 64-RELATED"/>
    <property type="match status" value="1"/>
</dbReference>
<feature type="domain" description="C3H1-type" evidence="7">
    <location>
        <begin position="232"/>
        <end position="260"/>
    </location>
</feature>
<keyword evidence="3 6" id="KW-0863">Zinc-finger</keyword>
<keyword evidence="9" id="KW-1185">Reference proteome</keyword>
<feature type="zinc finger region" description="C3H1-type" evidence="6">
    <location>
        <begin position="156"/>
        <end position="184"/>
    </location>
</feature>
<feature type="domain" description="C3H1-type" evidence="7">
    <location>
        <begin position="320"/>
        <end position="348"/>
    </location>
</feature>
<comment type="caution">
    <text evidence="8">The sequence shown here is derived from an EMBL/GenBank/DDBJ whole genome shotgun (WGS) entry which is preliminary data.</text>
</comment>
<keyword evidence="1 6" id="KW-0479">Metal-binding</keyword>